<feature type="domain" description="Response regulatory" evidence="6">
    <location>
        <begin position="81"/>
        <end position="146"/>
    </location>
</feature>
<evidence type="ECO:0000259" key="5">
    <source>
        <dbReference type="PROSITE" id="PS50109"/>
    </source>
</evidence>
<dbReference type="InterPro" id="IPR036890">
    <property type="entry name" value="HATPase_C_sf"/>
</dbReference>
<dbReference type="InterPro" id="IPR001789">
    <property type="entry name" value="Sig_transdc_resp-reg_receiver"/>
</dbReference>
<dbReference type="InterPro" id="IPR003594">
    <property type="entry name" value="HATPase_dom"/>
</dbReference>
<dbReference type="InterPro" id="IPR011006">
    <property type="entry name" value="CheY-like_superfamily"/>
</dbReference>
<evidence type="ECO:0000313" key="7">
    <source>
        <dbReference type="EMBL" id="MBP3956746.1"/>
    </source>
</evidence>
<dbReference type="PRINTS" id="PR00344">
    <property type="entry name" value="BCTRLSENSOR"/>
</dbReference>
<dbReference type="EMBL" id="JAGKQQ010000001">
    <property type="protein sequence ID" value="MBP3956746.1"/>
    <property type="molecule type" value="Genomic_DNA"/>
</dbReference>
<dbReference type="Proteomes" id="UP000676565">
    <property type="component" value="Unassembled WGS sequence"/>
</dbReference>
<evidence type="ECO:0000256" key="3">
    <source>
        <dbReference type="ARBA" id="ARBA00022553"/>
    </source>
</evidence>
<keyword evidence="3 4" id="KW-0597">Phosphoprotein</keyword>
<evidence type="ECO:0000259" key="6">
    <source>
        <dbReference type="PROSITE" id="PS50110"/>
    </source>
</evidence>
<dbReference type="PANTHER" id="PTHR43547">
    <property type="entry name" value="TWO-COMPONENT HISTIDINE KINASE"/>
    <property type="match status" value="1"/>
</dbReference>
<keyword evidence="8" id="KW-1185">Reference proteome</keyword>
<feature type="domain" description="Histidine kinase" evidence="5">
    <location>
        <begin position="1"/>
        <end position="61"/>
    </location>
</feature>
<evidence type="ECO:0000256" key="2">
    <source>
        <dbReference type="ARBA" id="ARBA00012438"/>
    </source>
</evidence>
<evidence type="ECO:0000256" key="1">
    <source>
        <dbReference type="ARBA" id="ARBA00000085"/>
    </source>
</evidence>
<gene>
    <name evidence="7" type="ORF">J8F10_15850</name>
</gene>
<dbReference type="PROSITE" id="PS50109">
    <property type="entry name" value="HIS_KIN"/>
    <property type="match status" value="1"/>
</dbReference>
<organism evidence="7 8">
    <name type="scientific">Gemmata palustris</name>
    <dbReference type="NCBI Taxonomy" id="2822762"/>
    <lineage>
        <taxon>Bacteria</taxon>
        <taxon>Pseudomonadati</taxon>
        <taxon>Planctomycetota</taxon>
        <taxon>Planctomycetia</taxon>
        <taxon>Gemmatales</taxon>
        <taxon>Gemmataceae</taxon>
        <taxon>Gemmata</taxon>
    </lineage>
</organism>
<comment type="caution">
    <text evidence="7">The sequence shown here is derived from an EMBL/GenBank/DDBJ whole genome shotgun (WGS) entry which is preliminary data.</text>
</comment>
<dbReference type="InterPro" id="IPR004358">
    <property type="entry name" value="Sig_transdc_His_kin-like_C"/>
</dbReference>
<dbReference type="InterPro" id="IPR005467">
    <property type="entry name" value="His_kinase_dom"/>
</dbReference>
<dbReference type="PANTHER" id="PTHR43547:SF2">
    <property type="entry name" value="HYBRID SIGNAL TRANSDUCTION HISTIDINE KINASE C"/>
    <property type="match status" value="1"/>
</dbReference>
<reference evidence="7 8" key="1">
    <citation type="submission" date="2021-04" db="EMBL/GenBank/DDBJ databases">
        <authorList>
            <person name="Ivanova A."/>
        </authorList>
    </citation>
    <scope>NUCLEOTIDE SEQUENCE [LARGE SCALE GENOMIC DNA]</scope>
    <source>
        <strain evidence="7 8">G18</strain>
    </source>
</reference>
<dbReference type="Pfam" id="PF00072">
    <property type="entry name" value="Response_reg"/>
    <property type="match status" value="1"/>
</dbReference>
<evidence type="ECO:0000256" key="4">
    <source>
        <dbReference type="PROSITE-ProRule" id="PRU00169"/>
    </source>
</evidence>
<proteinExistence type="predicted"/>
<evidence type="ECO:0000313" key="8">
    <source>
        <dbReference type="Proteomes" id="UP000676565"/>
    </source>
</evidence>
<dbReference type="PROSITE" id="PS50110">
    <property type="entry name" value="RESPONSE_REGULATORY"/>
    <property type="match status" value="1"/>
</dbReference>
<dbReference type="SUPFAM" id="SSF52172">
    <property type="entry name" value="CheY-like"/>
    <property type="match status" value="1"/>
</dbReference>
<dbReference type="Gene3D" id="3.30.565.10">
    <property type="entry name" value="Histidine kinase-like ATPase, C-terminal domain"/>
    <property type="match status" value="1"/>
</dbReference>
<name>A0ABS5BSP7_9BACT</name>
<dbReference type="SUPFAM" id="SSF55874">
    <property type="entry name" value="ATPase domain of HSP90 chaperone/DNA topoisomerase II/histidine kinase"/>
    <property type="match status" value="1"/>
</dbReference>
<accession>A0ABS5BSP7</accession>
<sequence>MDAVTRTRVFEPFFTTKEVGKGTGLGLATAYGIVKQAHGHIFIDSELGRRSTFKVYLPRVATGPIGEATPLRAESQGGSETILLVDDDDGVRRMTRELLWQSGYRVLEAADGEEALLLCAREPGAIDMLLTDAIMPVMSGGRYPIA</sequence>
<comment type="catalytic activity">
    <reaction evidence="1">
        <text>ATP + protein L-histidine = ADP + protein N-phospho-L-histidine.</text>
        <dbReference type="EC" id="2.7.13.3"/>
    </reaction>
</comment>
<dbReference type="Pfam" id="PF02518">
    <property type="entry name" value="HATPase_c"/>
    <property type="match status" value="1"/>
</dbReference>
<feature type="modified residue" description="4-aspartylphosphate" evidence="4">
    <location>
        <position position="132"/>
    </location>
</feature>
<dbReference type="Gene3D" id="3.40.50.2300">
    <property type="match status" value="1"/>
</dbReference>
<dbReference type="EC" id="2.7.13.3" evidence="2"/>
<protein>
    <recommendedName>
        <fullName evidence="2">histidine kinase</fullName>
        <ecNumber evidence="2">2.7.13.3</ecNumber>
    </recommendedName>
</protein>